<accession>A0A1J5Q0A7</accession>
<dbReference type="PANTHER" id="PTHR45228:SF4">
    <property type="entry name" value="LIPOPROTEIN"/>
    <property type="match status" value="1"/>
</dbReference>
<feature type="domain" description="HPt" evidence="1">
    <location>
        <begin position="9"/>
        <end position="116"/>
    </location>
</feature>
<proteinExistence type="predicted"/>
<feature type="domain" description="HD-GYP" evidence="2">
    <location>
        <begin position="173"/>
        <end position="365"/>
    </location>
</feature>
<dbReference type="PROSITE" id="PS51832">
    <property type="entry name" value="HD_GYP"/>
    <property type="match status" value="1"/>
</dbReference>
<dbReference type="InterPro" id="IPR008207">
    <property type="entry name" value="Sig_transdc_His_kin_Hpt_dom"/>
</dbReference>
<reference evidence="3" key="1">
    <citation type="submission" date="2016-10" db="EMBL/GenBank/DDBJ databases">
        <title>Sequence of Gallionella enrichment culture.</title>
        <authorList>
            <person name="Poehlein A."/>
            <person name="Muehling M."/>
            <person name="Daniel R."/>
        </authorList>
    </citation>
    <scope>NUCLEOTIDE SEQUENCE</scope>
</reference>
<evidence type="ECO:0000259" key="2">
    <source>
        <dbReference type="PROSITE" id="PS51832"/>
    </source>
</evidence>
<dbReference type="InterPro" id="IPR052020">
    <property type="entry name" value="Cyclic_di-GMP/3'3'-cGAMP_PDE"/>
</dbReference>
<dbReference type="Pfam" id="PF13487">
    <property type="entry name" value="HD_5"/>
    <property type="match status" value="1"/>
</dbReference>
<dbReference type="CDD" id="cd00077">
    <property type="entry name" value="HDc"/>
    <property type="match status" value="1"/>
</dbReference>
<dbReference type="InterPro" id="IPR037522">
    <property type="entry name" value="HD_GYP_dom"/>
</dbReference>
<dbReference type="SMART" id="SM00073">
    <property type="entry name" value="HPT"/>
    <property type="match status" value="1"/>
</dbReference>
<dbReference type="AlphaFoldDB" id="A0A1J5Q0A7"/>
<dbReference type="GO" id="GO:0000160">
    <property type="term" value="P:phosphorelay signal transduction system"/>
    <property type="evidence" value="ECO:0007669"/>
    <property type="project" value="InterPro"/>
</dbReference>
<sequence length="365" mass="40748">MDSSTLELLKNPDPEALQDFIDALSDHVPDIERTIAQLEQRPGDRQLIDNLFRGLHPVKGDAALCKIDIGVAIAHPVESMMSRVRNGEIPFSDIVVESILLALDRLELAMNELAAKRSLGQMKLAELISGLHRIADAPANRIDVEAEQMIRTVTGFSPSSLAQREEILPSPAFQTESASGDLHFFRTLALQYELHSPLFTGRSERQRHLALETNRIAGTPINPLQLEAAIYMHDVGMMFIPDAIWVNPSRLTEQDRLQLQRHPEYAAGLLQRMQGWDEAAQMILQHHERQDGSGYPKGLQNRAIAPGAKLLAILDTFESVTLKHSSRGHGRSMVRAMAEINACDTLFDPAWIAHFNSVIRRMIEA</sequence>
<keyword evidence="3" id="KW-0378">Hydrolase</keyword>
<name>A0A1J5Q0A7_9ZZZZ</name>
<dbReference type="InterPro" id="IPR036641">
    <property type="entry name" value="HPT_dom_sf"/>
</dbReference>
<dbReference type="Pfam" id="PF01627">
    <property type="entry name" value="Hpt"/>
    <property type="match status" value="1"/>
</dbReference>
<dbReference type="PANTHER" id="PTHR45228">
    <property type="entry name" value="CYCLIC DI-GMP PHOSPHODIESTERASE TM_0186-RELATED"/>
    <property type="match status" value="1"/>
</dbReference>
<comment type="caution">
    <text evidence="3">The sequence shown here is derived from an EMBL/GenBank/DDBJ whole genome shotgun (WGS) entry which is preliminary data.</text>
</comment>
<dbReference type="SUPFAM" id="SSF109604">
    <property type="entry name" value="HD-domain/PDEase-like"/>
    <property type="match status" value="1"/>
</dbReference>
<dbReference type="SUPFAM" id="SSF47226">
    <property type="entry name" value="Histidine-containing phosphotransfer domain, HPT domain"/>
    <property type="match status" value="1"/>
</dbReference>
<dbReference type="EC" id="3.1.4.52" evidence="3"/>
<dbReference type="Gene3D" id="1.20.120.160">
    <property type="entry name" value="HPT domain"/>
    <property type="match status" value="1"/>
</dbReference>
<dbReference type="Gene3D" id="1.10.3210.10">
    <property type="entry name" value="Hypothetical protein af1432"/>
    <property type="match status" value="1"/>
</dbReference>
<protein>
    <submittedName>
        <fullName evidence="3">Cyclic di-GMP phosphodiesterase response regulator RpfG</fullName>
        <ecNumber evidence="3">3.1.4.52</ecNumber>
    </submittedName>
</protein>
<gene>
    <name evidence="3" type="primary">rpfG_90</name>
    <name evidence="3" type="ORF">GALL_449090</name>
</gene>
<dbReference type="EMBL" id="MLJW01002864">
    <property type="protein sequence ID" value="OIQ73455.1"/>
    <property type="molecule type" value="Genomic_DNA"/>
</dbReference>
<dbReference type="InterPro" id="IPR003607">
    <property type="entry name" value="HD/PDEase_dom"/>
</dbReference>
<dbReference type="GO" id="GO:0071111">
    <property type="term" value="F:cyclic-guanylate-specific phosphodiesterase activity"/>
    <property type="evidence" value="ECO:0007669"/>
    <property type="project" value="UniProtKB-EC"/>
</dbReference>
<dbReference type="CDD" id="cd00088">
    <property type="entry name" value="HPT"/>
    <property type="match status" value="1"/>
</dbReference>
<evidence type="ECO:0000259" key="1">
    <source>
        <dbReference type="PROSITE" id="PS50894"/>
    </source>
</evidence>
<dbReference type="PROSITE" id="PS50894">
    <property type="entry name" value="HPT"/>
    <property type="match status" value="1"/>
</dbReference>
<evidence type="ECO:0000313" key="3">
    <source>
        <dbReference type="EMBL" id="OIQ73455.1"/>
    </source>
</evidence>
<organism evidence="3">
    <name type="scientific">mine drainage metagenome</name>
    <dbReference type="NCBI Taxonomy" id="410659"/>
    <lineage>
        <taxon>unclassified sequences</taxon>
        <taxon>metagenomes</taxon>
        <taxon>ecological metagenomes</taxon>
    </lineage>
</organism>